<dbReference type="InterPro" id="IPR036264">
    <property type="entry name" value="Bact_exopeptidase_dim_dom"/>
</dbReference>
<dbReference type="SUPFAM" id="SSF53187">
    <property type="entry name" value="Zn-dependent exopeptidases"/>
    <property type="match status" value="1"/>
</dbReference>
<dbReference type="InterPro" id="IPR017439">
    <property type="entry name" value="Amidohydrolase"/>
</dbReference>
<dbReference type="Proteomes" id="UP000064893">
    <property type="component" value="Chromosome"/>
</dbReference>
<dbReference type="PANTHER" id="PTHR11014:SF63">
    <property type="entry name" value="METALLOPEPTIDASE, PUTATIVE (AFU_ORTHOLOGUE AFUA_6G09600)-RELATED"/>
    <property type="match status" value="1"/>
</dbReference>
<feature type="binding site" evidence="2">
    <location>
        <position position="172"/>
    </location>
    <ligand>
        <name>Mn(2+)</name>
        <dbReference type="ChEBI" id="CHEBI:29035"/>
        <label>2</label>
    </ligand>
</feature>
<evidence type="ECO:0000313" key="5">
    <source>
        <dbReference type="Proteomes" id="UP000064893"/>
    </source>
</evidence>
<keyword evidence="1 4" id="KW-0378">Hydrolase</keyword>
<dbReference type="EC" id="3.-.-.-" evidence="4"/>
<protein>
    <submittedName>
        <fullName evidence="4">Putative hydrolase YxeP</fullName>
        <ecNumber evidence="4">3.-.-.-</ecNumber>
    </submittedName>
</protein>
<evidence type="ECO:0000256" key="2">
    <source>
        <dbReference type="PIRSR" id="PIRSR005962-1"/>
    </source>
</evidence>
<organism evidence="4 5">
    <name type="scientific">Salinivirga cyanobacteriivorans</name>
    <dbReference type="NCBI Taxonomy" id="1307839"/>
    <lineage>
        <taxon>Bacteria</taxon>
        <taxon>Pseudomonadati</taxon>
        <taxon>Bacteroidota</taxon>
        <taxon>Bacteroidia</taxon>
        <taxon>Bacteroidales</taxon>
        <taxon>Salinivirgaceae</taxon>
        <taxon>Salinivirga</taxon>
    </lineage>
</organism>
<name>A0A0S2I0Z6_9BACT</name>
<sequence length="395" mass="43342">MQLNTDLYKMISKAQITEQLPEIRTWYEHLHAHPEPSFQEKETAAYIASGLKKMGLEVHRLPQNAVMGYLQATNAIGTIGLRAELDALPLHEQTNVNYISQNTGTMHACGHDLHMACALGAAKLLSAHKANLKHNVLFVFQHAEEKIPGGAVAVIASDFFKSHKPDVMLAMHSFPDLKAGEVGFRSGPYMASGDEVDVHIKGPGGHAAMPHKTVDTVLTAGQVLVALQQIQSRFIPTEIPSVLTFGNICAESVMNIIPREVLLEGTFRTMNEKWRKKALKQIKQIVQNTAKATGADAETVIRPGYPTIENDKNVTAKIENIATKLLGSKNIHLLPLRMTTDDFGYYAQKIPSAYFRLGVADSNGRSAGLHTPEFLPDPKALETGVSLLVQIIQNY</sequence>
<dbReference type="Pfam" id="PF01546">
    <property type="entry name" value="Peptidase_M20"/>
    <property type="match status" value="1"/>
</dbReference>
<dbReference type="CDD" id="cd03886">
    <property type="entry name" value="M20_Acy1"/>
    <property type="match status" value="1"/>
</dbReference>
<dbReference type="NCBIfam" id="TIGR01891">
    <property type="entry name" value="amidohydrolases"/>
    <property type="match status" value="1"/>
</dbReference>
<feature type="binding site" evidence="2">
    <location>
        <position position="370"/>
    </location>
    <ligand>
        <name>Mn(2+)</name>
        <dbReference type="ChEBI" id="CHEBI:29035"/>
        <label>2</label>
    </ligand>
</feature>
<dbReference type="Pfam" id="PF07687">
    <property type="entry name" value="M20_dimer"/>
    <property type="match status" value="1"/>
</dbReference>
<keyword evidence="2" id="KW-0479">Metal-binding</keyword>
<dbReference type="EMBL" id="CP013118">
    <property type="protein sequence ID" value="ALO15922.1"/>
    <property type="molecule type" value="Genomic_DNA"/>
</dbReference>
<gene>
    <name evidence="4" type="primary">yxeP_2</name>
    <name evidence="4" type="ORF">L21SP5_02290</name>
</gene>
<dbReference type="PIRSF" id="PIRSF005962">
    <property type="entry name" value="Pept_M20D_amidohydro"/>
    <property type="match status" value="1"/>
</dbReference>
<dbReference type="OrthoDB" id="9776731at2"/>
<dbReference type="PANTHER" id="PTHR11014">
    <property type="entry name" value="PEPTIDASE M20 FAMILY MEMBER"/>
    <property type="match status" value="1"/>
</dbReference>
<dbReference type="RefSeq" id="WP_057953341.1">
    <property type="nucleotide sequence ID" value="NZ_CP013118.1"/>
</dbReference>
<proteinExistence type="predicted"/>
<dbReference type="Gene3D" id="3.40.630.10">
    <property type="entry name" value="Zn peptidases"/>
    <property type="match status" value="1"/>
</dbReference>
<keyword evidence="5" id="KW-1185">Reference proteome</keyword>
<dbReference type="AlphaFoldDB" id="A0A0S2I0Z6"/>
<reference evidence="4 5" key="1">
    <citation type="submission" date="2015-11" db="EMBL/GenBank/DDBJ databases">
        <title>Description and complete genome sequence of a novel strain predominating in hypersaline microbial mats and representing a new family of the Bacteriodetes phylum.</title>
        <authorList>
            <person name="Spring S."/>
            <person name="Bunk B."/>
            <person name="Sproer C."/>
            <person name="Klenk H.-P."/>
        </authorList>
    </citation>
    <scope>NUCLEOTIDE SEQUENCE [LARGE SCALE GENOMIC DNA]</scope>
    <source>
        <strain evidence="4 5">L21-Spi-D4</strain>
    </source>
</reference>
<dbReference type="GO" id="GO:0046872">
    <property type="term" value="F:metal ion binding"/>
    <property type="evidence" value="ECO:0007669"/>
    <property type="project" value="UniProtKB-KW"/>
</dbReference>
<dbReference type="InterPro" id="IPR002933">
    <property type="entry name" value="Peptidase_M20"/>
</dbReference>
<dbReference type="KEGG" id="blq:L21SP5_02290"/>
<feature type="binding site" evidence="2">
    <location>
        <position position="111"/>
    </location>
    <ligand>
        <name>Mn(2+)</name>
        <dbReference type="ChEBI" id="CHEBI:29035"/>
        <label>2</label>
    </ligand>
</feature>
<evidence type="ECO:0000313" key="4">
    <source>
        <dbReference type="EMBL" id="ALO15922.1"/>
    </source>
</evidence>
<feature type="binding site" evidence="2">
    <location>
        <position position="109"/>
    </location>
    <ligand>
        <name>Mn(2+)</name>
        <dbReference type="ChEBI" id="CHEBI:29035"/>
        <label>2</label>
    </ligand>
</feature>
<keyword evidence="2" id="KW-0464">Manganese</keyword>
<feature type="domain" description="Peptidase M20 dimerisation" evidence="3">
    <location>
        <begin position="196"/>
        <end position="292"/>
    </location>
</feature>
<accession>A0A0S2I0Z6</accession>
<dbReference type="GO" id="GO:0019877">
    <property type="term" value="P:diaminopimelate biosynthetic process"/>
    <property type="evidence" value="ECO:0007669"/>
    <property type="project" value="UniProtKB-ARBA"/>
</dbReference>
<evidence type="ECO:0000259" key="3">
    <source>
        <dbReference type="Pfam" id="PF07687"/>
    </source>
</evidence>
<dbReference type="FunFam" id="3.30.70.360:FF:000001">
    <property type="entry name" value="N-acetyldiaminopimelate deacetylase"/>
    <property type="match status" value="1"/>
</dbReference>
<dbReference type="SUPFAM" id="SSF55031">
    <property type="entry name" value="Bacterial exopeptidase dimerisation domain"/>
    <property type="match status" value="1"/>
</dbReference>
<dbReference type="GO" id="GO:0050118">
    <property type="term" value="F:N-acetyldiaminopimelate deacetylase activity"/>
    <property type="evidence" value="ECO:0007669"/>
    <property type="project" value="UniProtKB-ARBA"/>
</dbReference>
<dbReference type="STRING" id="1307839.L21SP5_02290"/>
<dbReference type="InterPro" id="IPR011650">
    <property type="entry name" value="Peptidase_M20_dimer"/>
</dbReference>
<evidence type="ECO:0000256" key="1">
    <source>
        <dbReference type="ARBA" id="ARBA00022801"/>
    </source>
</evidence>
<feature type="binding site" evidence="2">
    <location>
        <position position="145"/>
    </location>
    <ligand>
        <name>Mn(2+)</name>
        <dbReference type="ChEBI" id="CHEBI:29035"/>
        <label>2</label>
    </ligand>
</feature>
<comment type="cofactor">
    <cofactor evidence="2">
        <name>Mn(2+)</name>
        <dbReference type="ChEBI" id="CHEBI:29035"/>
    </cofactor>
    <text evidence="2">The Mn(2+) ion enhances activity.</text>
</comment>
<dbReference type="Gene3D" id="3.30.70.360">
    <property type="match status" value="1"/>
</dbReference>